<dbReference type="GO" id="GO:0005737">
    <property type="term" value="C:cytoplasm"/>
    <property type="evidence" value="ECO:0007669"/>
    <property type="project" value="UniProtKB-SubCell"/>
</dbReference>
<dbReference type="PANTHER" id="PTHR12598:SF0">
    <property type="entry name" value="COPPER HOMEOSTASIS PROTEIN CUTC HOMOLOG"/>
    <property type="match status" value="1"/>
</dbReference>
<dbReference type="Pfam" id="PF03932">
    <property type="entry name" value="CutC"/>
    <property type="match status" value="1"/>
</dbReference>
<protein>
    <recommendedName>
        <fullName evidence="2">PF03932 family protein CutC</fullName>
    </recommendedName>
</protein>
<name>A0A1M5E0G7_9BACT</name>
<accession>A0A1M5E0G7</accession>
<reference evidence="3 4" key="1">
    <citation type="submission" date="2016-11" db="EMBL/GenBank/DDBJ databases">
        <authorList>
            <person name="Jaros S."/>
            <person name="Januszkiewicz K."/>
            <person name="Wedrychowicz H."/>
        </authorList>
    </citation>
    <scope>NUCLEOTIDE SEQUENCE [LARGE SCALE GENOMIC DNA]</scope>
    <source>
        <strain evidence="3 4">DSM 26897</strain>
    </source>
</reference>
<evidence type="ECO:0000313" key="4">
    <source>
        <dbReference type="Proteomes" id="UP000184368"/>
    </source>
</evidence>
<evidence type="ECO:0000256" key="2">
    <source>
        <dbReference type="HAMAP-Rule" id="MF_00795"/>
    </source>
</evidence>
<organism evidence="3 4">
    <name type="scientific">Cnuella takakiae</name>
    <dbReference type="NCBI Taxonomy" id="1302690"/>
    <lineage>
        <taxon>Bacteria</taxon>
        <taxon>Pseudomonadati</taxon>
        <taxon>Bacteroidota</taxon>
        <taxon>Chitinophagia</taxon>
        <taxon>Chitinophagales</taxon>
        <taxon>Chitinophagaceae</taxon>
        <taxon>Cnuella</taxon>
    </lineage>
</organism>
<dbReference type="HAMAP" id="MF_00795">
    <property type="entry name" value="CutC"/>
    <property type="match status" value="1"/>
</dbReference>
<comment type="similarity">
    <text evidence="1 2">Belongs to the CutC family.</text>
</comment>
<keyword evidence="2" id="KW-0963">Cytoplasm</keyword>
<dbReference type="STRING" id="1302690.BUE76_19440"/>
<comment type="caution">
    <text evidence="2">Once thought to be involved in copper homeostasis, experiments in E.coli have shown this is not the case.</text>
</comment>
<dbReference type="OrthoDB" id="9815677at2"/>
<gene>
    <name evidence="2" type="primary">cutC</name>
    <name evidence="3" type="ORF">SAMN05444008_111157</name>
</gene>
<dbReference type="RefSeq" id="WP_073044719.1">
    <property type="nucleotide sequence ID" value="NZ_FQUO01000011.1"/>
</dbReference>
<proteinExistence type="inferred from homology"/>
<keyword evidence="4" id="KW-1185">Reference proteome</keyword>
<dbReference type="Gene3D" id="3.20.20.380">
    <property type="entry name" value="Copper homeostasis (CutC) domain"/>
    <property type="match status" value="1"/>
</dbReference>
<dbReference type="FunFam" id="3.20.20.380:FF:000001">
    <property type="entry name" value="Copper homeostasis protein CutC"/>
    <property type="match status" value="1"/>
</dbReference>
<dbReference type="InterPro" id="IPR036822">
    <property type="entry name" value="CutC-like_dom_sf"/>
</dbReference>
<dbReference type="GO" id="GO:0005507">
    <property type="term" value="F:copper ion binding"/>
    <property type="evidence" value="ECO:0007669"/>
    <property type="project" value="TreeGrafter"/>
</dbReference>
<dbReference type="Proteomes" id="UP000184368">
    <property type="component" value="Unassembled WGS sequence"/>
</dbReference>
<evidence type="ECO:0000256" key="1">
    <source>
        <dbReference type="ARBA" id="ARBA00007768"/>
    </source>
</evidence>
<sequence>MAHNYTLEIAVNDYPGAAAAAAGGADRIELCNALSEGGLTPSFGLIRKCLQDFTIPIFPIIRPRSGDFLYTNAEFEIMVSDLILCKELGCKGVVVGFLNADGSVDQEKTERFCVLAAPMEVTFHRAFDRCVNPFAALEVIITAGCKRILTSGQQLAAPDGARLIADLVKAAAGRISIMPGSGVRPENISALATQTGATEFHSSMRSVAPSAMQYKHPSFAAVPDDYVVSVIKDADVREARRNLGLVLTDATDNTDIVG</sequence>
<dbReference type="EMBL" id="FQUO01000011">
    <property type="protein sequence ID" value="SHF72758.1"/>
    <property type="molecule type" value="Genomic_DNA"/>
</dbReference>
<dbReference type="InterPro" id="IPR005627">
    <property type="entry name" value="CutC-like"/>
</dbReference>
<dbReference type="SUPFAM" id="SSF110395">
    <property type="entry name" value="CutC-like"/>
    <property type="match status" value="1"/>
</dbReference>
<dbReference type="PANTHER" id="PTHR12598">
    <property type="entry name" value="COPPER HOMEOSTASIS PROTEIN CUTC"/>
    <property type="match status" value="1"/>
</dbReference>
<dbReference type="AlphaFoldDB" id="A0A1M5E0G7"/>
<evidence type="ECO:0000313" key="3">
    <source>
        <dbReference type="EMBL" id="SHF72758.1"/>
    </source>
</evidence>
<comment type="subcellular location">
    <subcellularLocation>
        <location evidence="2">Cytoplasm</location>
    </subcellularLocation>
</comment>